<organism evidence="1 2">
    <name type="scientific">Candidatus Scatavimonas merdigallinarum</name>
    <dbReference type="NCBI Taxonomy" id="2840914"/>
    <lineage>
        <taxon>Bacteria</taxon>
        <taxon>Bacillati</taxon>
        <taxon>Bacillota</taxon>
        <taxon>Clostridia</taxon>
        <taxon>Eubacteriales</taxon>
        <taxon>Oscillospiraceae</taxon>
        <taxon>Oscillospiraceae incertae sedis</taxon>
        <taxon>Candidatus Scatavimonas</taxon>
    </lineage>
</organism>
<dbReference type="EMBL" id="DVFW01000021">
    <property type="protein sequence ID" value="HIQ80384.1"/>
    <property type="molecule type" value="Genomic_DNA"/>
</dbReference>
<dbReference type="Proteomes" id="UP000886787">
    <property type="component" value="Unassembled WGS sequence"/>
</dbReference>
<sequence length="127" mass="14346">MMTVLCGYAQPMDPYTPGMPLTAAGTTAAQAKIQYINMDHTYWKEIQMEFPDVSGAKKLYALESWANSYEYNTQLLLVPWVLEVVYFLPDDTCVRRTYRKAGANAMLTDFIKAHAAFITDQIPASFS</sequence>
<accession>A0A9D0ZJ99</accession>
<protein>
    <submittedName>
        <fullName evidence="1">Uncharacterized protein</fullName>
    </submittedName>
</protein>
<dbReference type="AlphaFoldDB" id="A0A9D0ZJ99"/>
<reference evidence="1" key="1">
    <citation type="submission" date="2020-10" db="EMBL/GenBank/DDBJ databases">
        <authorList>
            <person name="Gilroy R."/>
        </authorList>
    </citation>
    <scope>NUCLEOTIDE SEQUENCE</scope>
    <source>
        <strain evidence="1">ChiSjej1B19-3389</strain>
    </source>
</reference>
<proteinExistence type="predicted"/>
<evidence type="ECO:0000313" key="1">
    <source>
        <dbReference type="EMBL" id="HIQ80384.1"/>
    </source>
</evidence>
<gene>
    <name evidence="1" type="ORF">IAD32_03775</name>
</gene>
<reference evidence="1" key="2">
    <citation type="journal article" date="2021" name="PeerJ">
        <title>Extensive microbial diversity within the chicken gut microbiome revealed by metagenomics and culture.</title>
        <authorList>
            <person name="Gilroy R."/>
            <person name="Ravi A."/>
            <person name="Getino M."/>
            <person name="Pursley I."/>
            <person name="Horton D.L."/>
            <person name="Alikhan N.F."/>
            <person name="Baker D."/>
            <person name="Gharbi K."/>
            <person name="Hall N."/>
            <person name="Watson M."/>
            <person name="Adriaenssens E.M."/>
            <person name="Foster-Nyarko E."/>
            <person name="Jarju S."/>
            <person name="Secka A."/>
            <person name="Antonio M."/>
            <person name="Oren A."/>
            <person name="Chaudhuri R.R."/>
            <person name="La Ragione R."/>
            <person name="Hildebrand F."/>
            <person name="Pallen M.J."/>
        </authorList>
    </citation>
    <scope>NUCLEOTIDE SEQUENCE</scope>
    <source>
        <strain evidence="1">ChiSjej1B19-3389</strain>
    </source>
</reference>
<name>A0A9D0ZJ99_9FIRM</name>
<evidence type="ECO:0000313" key="2">
    <source>
        <dbReference type="Proteomes" id="UP000886787"/>
    </source>
</evidence>
<comment type="caution">
    <text evidence="1">The sequence shown here is derived from an EMBL/GenBank/DDBJ whole genome shotgun (WGS) entry which is preliminary data.</text>
</comment>